<accession>E8V6H1</accession>
<dbReference type="SMART" id="SM00052">
    <property type="entry name" value="EAL"/>
    <property type="match status" value="1"/>
</dbReference>
<dbReference type="SUPFAM" id="SSF141868">
    <property type="entry name" value="EAL domain-like"/>
    <property type="match status" value="1"/>
</dbReference>
<dbReference type="Gene3D" id="3.20.20.450">
    <property type="entry name" value="EAL domain"/>
    <property type="match status" value="1"/>
</dbReference>
<protein>
    <submittedName>
        <fullName evidence="2">Diguanylate phosphodiesterase</fullName>
    </submittedName>
</protein>
<dbReference type="KEGG" id="tsa:AciPR4_0803"/>
<dbReference type="InterPro" id="IPR001633">
    <property type="entry name" value="EAL_dom"/>
</dbReference>
<reference evidence="2 3" key="1">
    <citation type="journal article" date="2012" name="Stand. Genomic Sci.">
        <title>Complete genome sequence of Terriglobus saanensis type strain SP1PR4(T), an Acidobacteria from tundra soil.</title>
        <authorList>
            <person name="Rawat S.R."/>
            <person name="Mannisto M.K."/>
            <person name="Starovoytov V."/>
            <person name="Goodwin L."/>
            <person name="Nolan M."/>
            <person name="Hauser L."/>
            <person name="Land M."/>
            <person name="Davenport K.W."/>
            <person name="Woyke T."/>
            <person name="Haggblom M.M."/>
        </authorList>
    </citation>
    <scope>NUCLEOTIDE SEQUENCE</scope>
    <source>
        <strain evidence="3">ATCC BAA-1853 / DSM 23119 / SP1PR4</strain>
    </source>
</reference>
<name>E8V6H1_TERSS</name>
<organism evidence="2 3">
    <name type="scientific">Terriglobus saanensis (strain ATCC BAA-1853 / DSM 23119 / SP1PR4)</name>
    <dbReference type="NCBI Taxonomy" id="401053"/>
    <lineage>
        <taxon>Bacteria</taxon>
        <taxon>Pseudomonadati</taxon>
        <taxon>Acidobacteriota</taxon>
        <taxon>Terriglobia</taxon>
        <taxon>Terriglobales</taxon>
        <taxon>Acidobacteriaceae</taxon>
        <taxon>Terriglobus</taxon>
    </lineage>
</organism>
<dbReference type="PANTHER" id="PTHR33121">
    <property type="entry name" value="CYCLIC DI-GMP PHOSPHODIESTERASE PDEF"/>
    <property type="match status" value="1"/>
</dbReference>
<dbReference type="InterPro" id="IPR035919">
    <property type="entry name" value="EAL_sf"/>
</dbReference>
<dbReference type="OrthoDB" id="9759607at2"/>
<dbReference type="PANTHER" id="PTHR33121:SF71">
    <property type="entry name" value="OXYGEN SENSOR PROTEIN DOSP"/>
    <property type="match status" value="1"/>
</dbReference>
<dbReference type="CDD" id="cd01948">
    <property type="entry name" value="EAL"/>
    <property type="match status" value="1"/>
</dbReference>
<evidence type="ECO:0000259" key="1">
    <source>
        <dbReference type="PROSITE" id="PS50883"/>
    </source>
</evidence>
<gene>
    <name evidence="2" type="ordered locus">AciPR4_0803</name>
</gene>
<dbReference type="Pfam" id="PF00563">
    <property type="entry name" value="EAL"/>
    <property type="match status" value="1"/>
</dbReference>
<dbReference type="AlphaFoldDB" id="E8V6H1"/>
<dbReference type="EMBL" id="CP002467">
    <property type="protein sequence ID" value="ADV81636.1"/>
    <property type="molecule type" value="Genomic_DNA"/>
</dbReference>
<dbReference type="eggNOG" id="COG5001">
    <property type="taxonomic scope" value="Bacteria"/>
</dbReference>
<evidence type="ECO:0000313" key="3">
    <source>
        <dbReference type="Proteomes" id="UP000006844"/>
    </source>
</evidence>
<feature type="domain" description="EAL" evidence="1">
    <location>
        <begin position="29"/>
        <end position="283"/>
    </location>
</feature>
<dbReference type="STRING" id="401053.AciPR4_0803"/>
<keyword evidence="3" id="KW-1185">Reference proteome</keyword>
<evidence type="ECO:0000313" key="2">
    <source>
        <dbReference type="EMBL" id="ADV81636.1"/>
    </source>
</evidence>
<dbReference type="InterPro" id="IPR050706">
    <property type="entry name" value="Cyclic-di-GMP_PDE-like"/>
</dbReference>
<dbReference type="HOGENOM" id="CLU_000445_70_50_0"/>
<dbReference type="PROSITE" id="PS50883">
    <property type="entry name" value="EAL"/>
    <property type="match status" value="1"/>
</dbReference>
<proteinExistence type="predicted"/>
<sequence length="324" mass="36163">MLQRKETHVRELIGPGVPSGSKARVSERERRLAVRLEKALLDSIGLSLAYQPIFDRNQQIAAVEVLARWDDAIEGPISPSEFIPLAEKTGLIVPLCKWVIREACLQTKRWLDQGFLLGRLAVNFSVVHIWREDFVETIFEALRESGLPAQMLELEVTESALVLDFEKVKQHLQMLRRHGVRISIDDFGTGYSSLGRLRELDADVLKIDKIFVQGADEEIRGAAMVQAIVNIAHSLGLTVVAEGVETVEQRNLVYQMGCEEIQGYLLAHPMTPEELFILMSKHRNEAHSAGPPLVDTAIFSLSPRALETQEAQPLAAPLVFFGIA</sequence>
<dbReference type="GO" id="GO:0071111">
    <property type="term" value="F:cyclic-guanylate-specific phosphodiesterase activity"/>
    <property type="evidence" value="ECO:0007669"/>
    <property type="project" value="InterPro"/>
</dbReference>
<dbReference type="Proteomes" id="UP000006844">
    <property type="component" value="Chromosome"/>
</dbReference>